<feature type="domain" description="DUF5667" evidence="4">
    <location>
        <begin position="98"/>
        <end position="209"/>
    </location>
</feature>
<dbReference type="AlphaFoldDB" id="A0A928TST7"/>
<evidence type="ECO:0000256" key="1">
    <source>
        <dbReference type="SAM" id="Coils"/>
    </source>
</evidence>
<evidence type="ECO:0000313" key="5">
    <source>
        <dbReference type="EMBL" id="MBE7525479.1"/>
    </source>
</evidence>
<sequence length="388" mass="40835">MHHKIMGQPDLYCVMKSLRDHERGIKPDSAWVRANRETLLMQVRNSIPSADVAAKNRILAQTGSRMLKIIRGPVLSFTAILAALLGGSLVSVSAAERSLPGDSLYALKLVTEQARLALTTEQSARMKLKVEFTKRRVEELRTIATTPVSKKDERAAKAAEILKQDLNTLKQQLENAKTSGTTKELADAVKVVEKETVQVVKTLTETKKELGGDVQLTVSDAQASAADIGIQALQALVDVQGSDEGGVTDEGLEASLAAHAEVAKNVAANTMELAAQSEASTASSTTSVTSTSAIALAKNVEAMLFEAQQLLLDGKSAEAIQKIKEASLQSFLAQKQMEGIQQISGDSGMAGITNAAAISTSTSVTGNADVSASSSQETQDASSASGGQ</sequence>
<accession>A0A928TST7</accession>
<organism evidence="5 6">
    <name type="scientific">candidate division WWE3 bacterium</name>
    <dbReference type="NCBI Taxonomy" id="2053526"/>
    <lineage>
        <taxon>Bacteria</taxon>
        <taxon>Katanobacteria</taxon>
    </lineage>
</organism>
<keyword evidence="1" id="KW-0175">Coiled coil</keyword>
<feature type="coiled-coil region" evidence="1">
    <location>
        <begin position="152"/>
        <end position="179"/>
    </location>
</feature>
<feature type="transmembrane region" description="Helical" evidence="3">
    <location>
        <begin position="74"/>
        <end position="95"/>
    </location>
</feature>
<dbReference type="EMBL" id="JABTTY010000001">
    <property type="protein sequence ID" value="MBE7525479.1"/>
    <property type="molecule type" value="Genomic_DNA"/>
</dbReference>
<dbReference type="Pfam" id="PF18915">
    <property type="entry name" value="DUF5667"/>
    <property type="match status" value="1"/>
</dbReference>
<keyword evidence="3" id="KW-0812">Transmembrane</keyword>
<evidence type="ECO:0000259" key="4">
    <source>
        <dbReference type="Pfam" id="PF18915"/>
    </source>
</evidence>
<name>A0A928TST7_UNCKA</name>
<comment type="caution">
    <text evidence="5">The sequence shown here is derived from an EMBL/GenBank/DDBJ whole genome shotgun (WGS) entry which is preliminary data.</text>
</comment>
<keyword evidence="3" id="KW-0472">Membrane</keyword>
<dbReference type="InterPro" id="IPR043725">
    <property type="entry name" value="DUF5667"/>
</dbReference>
<dbReference type="Proteomes" id="UP000710385">
    <property type="component" value="Unassembled WGS sequence"/>
</dbReference>
<protein>
    <recommendedName>
        <fullName evidence="4">DUF5667 domain-containing protein</fullName>
    </recommendedName>
</protein>
<reference evidence="5" key="1">
    <citation type="submission" date="2020-05" db="EMBL/GenBank/DDBJ databases">
        <title>High-Quality Genomes of Partial-Nitritation/Anammox System by Hierarchical Clustering Based Hybrid Assembly.</title>
        <authorList>
            <person name="Liu L."/>
            <person name="Wang Y."/>
            <person name="Che Y."/>
            <person name="Chen Y."/>
            <person name="Xia Y."/>
            <person name="Luo R."/>
            <person name="Cheng S.H."/>
            <person name="Zheng C."/>
            <person name="Zhang T."/>
        </authorList>
    </citation>
    <scope>NUCLEOTIDE SEQUENCE</scope>
    <source>
        <strain evidence="5">H1_PAT1</strain>
    </source>
</reference>
<gene>
    <name evidence="5" type="ORF">HS096_03800</name>
</gene>
<feature type="region of interest" description="Disordered" evidence="2">
    <location>
        <begin position="363"/>
        <end position="388"/>
    </location>
</feature>
<evidence type="ECO:0000313" key="6">
    <source>
        <dbReference type="Proteomes" id="UP000710385"/>
    </source>
</evidence>
<proteinExistence type="predicted"/>
<keyword evidence="3" id="KW-1133">Transmembrane helix</keyword>
<evidence type="ECO:0000256" key="3">
    <source>
        <dbReference type="SAM" id="Phobius"/>
    </source>
</evidence>
<evidence type="ECO:0000256" key="2">
    <source>
        <dbReference type="SAM" id="MobiDB-lite"/>
    </source>
</evidence>